<protein>
    <submittedName>
        <fullName evidence="13">EamA family transporter</fullName>
    </submittedName>
</protein>
<dbReference type="Gene3D" id="1.10.3730.20">
    <property type="match status" value="2"/>
</dbReference>
<dbReference type="GO" id="GO:0005886">
    <property type="term" value="C:plasma membrane"/>
    <property type="evidence" value="ECO:0007669"/>
    <property type="project" value="UniProtKB-SubCell"/>
</dbReference>
<feature type="transmembrane region" description="Helical" evidence="11">
    <location>
        <begin position="91"/>
        <end position="110"/>
    </location>
</feature>
<evidence type="ECO:0000256" key="11">
    <source>
        <dbReference type="SAM" id="Phobius"/>
    </source>
</evidence>
<dbReference type="EMBL" id="VWNA01000003">
    <property type="protein sequence ID" value="MQT15049.1"/>
    <property type="molecule type" value="Genomic_DNA"/>
</dbReference>
<keyword evidence="14" id="KW-1185">Reference proteome</keyword>
<evidence type="ECO:0000313" key="13">
    <source>
        <dbReference type="EMBL" id="MQT15049.1"/>
    </source>
</evidence>
<evidence type="ECO:0000256" key="2">
    <source>
        <dbReference type="ARBA" id="ARBA00022475"/>
    </source>
</evidence>
<comment type="subcellular location">
    <subcellularLocation>
        <location evidence="1">Cell membrane</location>
        <topology evidence="1">Multi-pass membrane protein</topology>
    </subcellularLocation>
</comment>
<dbReference type="GO" id="GO:0009103">
    <property type="term" value="P:lipopolysaccharide biosynthetic process"/>
    <property type="evidence" value="ECO:0007669"/>
    <property type="project" value="UniProtKB-KW"/>
</dbReference>
<dbReference type="GO" id="GO:0009245">
    <property type="term" value="P:lipid A biosynthetic process"/>
    <property type="evidence" value="ECO:0007669"/>
    <property type="project" value="UniProtKB-KW"/>
</dbReference>
<feature type="transmembrane region" description="Helical" evidence="11">
    <location>
        <begin position="233"/>
        <end position="252"/>
    </location>
</feature>
<accession>A0A6A7YCD4</accession>
<dbReference type="InterPro" id="IPR037185">
    <property type="entry name" value="EmrE-like"/>
</dbReference>
<feature type="transmembrane region" description="Helical" evidence="11">
    <location>
        <begin position="30"/>
        <end position="51"/>
    </location>
</feature>
<keyword evidence="2" id="KW-1003">Cell membrane</keyword>
<keyword evidence="6 11" id="KW-0812">Transmembrane</keyword>
<dbReference type="SUPFAM" id="SSF103481">
    <property type="entry name" value="Multidrug resistance efflux transporter EmrE"/>
    <property type="match status" value="2"/>
</dbReference>
<feature type="transmembrane region" description="Helical" evidence="11">
    <location>
        <begin position="170"/>
        <end position="187"/>
    </location>
</feature>
<dbReference type="Proteomes" id="UP000332515">
    <property type="component" value="Unassembled WGS sequence"/>
</dbReference>
<keyword evidence="5" id="KW-0441">Lipid A biosynthesis</keyword>
<evidence type="ECO:0000256" key="7">
    <source>
        <dbReference type="ARBA" id="ARBA00022985"/>
    </source>
</evidence>
<organism evidence="13 14">
    <name type="scientific">Segnochrobactrum spirostomi</name>
    <dbReference type="NCBI Taxonomy" id="2608987"/>
    <lineage>
        <taxon>Bacteria</taxon>
        <taxon>Pseudomonadati</taxon>
        <taxon>Pseudomonadota</taxon>
        <taxon>Alphaproteobacteria</taxon>
        <taxon>Hyphomicrobiales</taxon>
        <taxon>Segnochrobactraceae</taxon>
        <taxon>Segnochrobactrum</taxon>
    </lineage>
</organism>
<proteinExistence type="predicted"/>
<keyword evidence="10 11" id="KW-0472">Membrane</keyword>
<feature type="transmembrane region" description="Helical" evidence="11">
    <location>
        <begin position="58"/>
        <end position="79"/>
    </location>
</feature>
<dbReference type="PANTHER" id="PTHR30561">
    <property type="entry name" value="SMR FAMILY PROTON-DEPENDENT DRUG EFFLUX TRANSPORTER SUGE"/>
    <property type="match status" value="1"/>
</dbReference>
<sequence>MTPLVIALALSAAVLHATWNAFLRGGGDRLQTVTLMSVASTVLAIPFVIALPLPALAVWPYILASAVLQTAYSLFLVAAYRHGALGQVYPIVRGTVPVLVTLSAVVFAAQRATPHEVLGVLLIAGGIASLALGRARIPGRSLAYALCTGAIIAAYATIDSLGVRMADGSNAYTAWVLVGYGILLPLAHTIARGRLRLDMRAPETWRALAGGAVAVIAYAAVVAAFARGPAGPIAALRETSVLFATLIGWLFLGEKLSLLRVLASATVAVGAICLIQ</sequence>
<feature type="transmembrane region" description="Helical" evidence="11">
    <location>
        <begin position="207"/>
        <end position="226"/>
    </location>
</feature>
<dbReference type="PANTHER" id="PTHR30561:SF9">
    <property type="entry name" value="4-AMINO-4-DEOXY-L-ARABINOSE-PHOSPHOUNDECAPRENOL FLIPPASE SUBUNIT ARNF-RELATED"/>
    <property type="match status" value="1"/>
</dbReference>
<evidence type="ECO:0000256" key="8">
    <source>
        <dbReference type="ARBA" id="ARBA00022989"/>
    </source>
</evidence>
<evidence type="ECO:0000256" key="6">
    <source>
        <dbReference type="ARBA" id="ARBA00022692"/>
    </source>
</evidence>
<keyword evidence="9" id="KW-0443">Lipid metabolism</keyword>
<reference evidence="13 14" key="1">
    <citation type="submission" date="2019-09" db="EMBL/GenBank/DDBJ databases">
        <title>Segnochrobactrum spirostomi gen. nov., sp. nov., isolated from the ciliate Spirostomum cf. yagiui and description of a novel family, Segnochrobactraceae fam. nov. within the order Rhizobiales of the class Alphaproteobacteria.</title>
        <authorList>
            <person name="Akter S."/>
            <person name="Shazib S.U.A."/>
            <person name="Shin M.K."/>
        </authorList>
    </citation>
    <scope>NUCLEOTIDE SEQUENCE [LARGE SCALE GENOMIC DNA]</scope>
    <source>
        <strain evidence="13 14">Sp-1</strain>
    </source>
</reference>
<name>A0A6A7YCD4_9HYPH</name>
<dbReference type="InterPro" id="IPR000390">
    <property type="entry name" value="Small_drug/metabolite_transptr"/>
</dbReference>
<evidence type="ECO:0000256" key="4">
    <source>
        <dbReference type="ARBA" id="ARBA00022519"/>
    </source>
</evidence>
<keyword evidence="4" id="KW-0997">Cell inner membrane</keyword>
<dbReference type="GO" id="GO:0022857">
    <property type="term" value="F:transmembrane transporter activity"/>
    <property type="evidence" value="ECO:0007669"/>
    <property type="project" value="InterPro"/>
</dbReference>
<keyword evidence="8 11" id="KW-1133">Transmembrane helix</keyword>
<keyword evidence="7" id="KW-0448">Lipopolysaccharide biosynthesis</keyword>
<keyword evidence="3" id="KW-0444">Lipid biosynthesis</keyword>
<gene>
    <name evidence="13" type="ORF">F0357_20805</name>
</gene>
<feature type="domain" description="EamA" evidence="12">
    <location>
        <begin position="5"/>
        <end position="129"/>
    </location>
</feature>
<dbReference type="InterPro" id="IPR000620">
    <property type="entry name" value="EamA_dom"/>
</dbReference>
<evidence type="ECO:0000256" key="9">
    <source>
        <dbReference type="ARBA" id="ARBA00023098"/>
    </source>
</evidence>
<feature type="transmembrane region" description="Helical" evidence="11">
    <location>
        <begin position="117"/>
        <end position="135"/>
    </location>
</feature>
<evidence type="ECO:0000256" key="10">
    <source>
        <dbReference type="ARBA" id="ARBA00023136"/>
    </source>
</evidence>
<feature type="domain" description="EamA" evidence="12">
    <location>
        <begin position="142"/>
        <end position="274"/>
    </location>
</feature>
<dbReference type="AlphaFoldDB" id="A0A6A7YCD4"/>
<dbReference type="Pfam" id="PF00892">
    <property type="entry name" value="EamA"/>
    <property type="match status" value="2"/>
</dbReference>
<feature type="transmembrane region" description="Helical" evidence="11">
    <location>
        <begin position="141"/>
        <end position="158"/>
    </location>
</feature>
<evidence type="ECO:0000256" key="1">
    <source>
        <dbReference type="ARBA" id="ARBA00004651"/>
    </source>
</evidence>
<evidence type="ECO:0000313" key="14">
    <source>
        <dbReference type="Proteomes" id="UP000332515"/>
    </source>
</evidence>
<comment type="caution">
    <text evidence="13">The sequence shown here is derived from an EMBL/GenBank/DDBJ whole genome shotgun (WGS) entry which is preliminary data.</text>
</comment>
<evidence type="ECO:0000256" key="3">
    <source>
        <dbReference type="ARBA" id="ARBA00022516"/>
    </source>
</evidence>
<evidence type="ECO:0000256" key="5">
    <source>
        <dbReference type="ARBA" id="ARBA00022556"/>
    </source>
</evidence>
<evidence type="ECO:0000259" key="12">
    <source>
        <dbReference type="Pfam" id="PF00892"/>
    </source>
</evidence>
<dbReference type="RefSeq" id="WP_153489200.1">
    <property type="nucleotide sequence ID" value="NZ_VWNA01000003.1"/>
</dbReference>